<dbReference type="CDD" id="cd19096">
    <property type="entry name" value="AKR_Fe-S_oxidoreductase"/>
    <property type="match status" value="1"/>
</dbReference>
<dbReference type="PhylomeDB" id="Q8TJU4"/>
<dbReference type="Pfam" id="PF13187">
    <property type="entry name" value="Fer4_9"/>
    <property type="match status" value="1"/>
</dbReference>
<dbReference type="SUPFAM" id="SSF46548">
    <property type="entry name" value="alpha-helical ferredoxin"/>
    <property type="match status" value="1"/>
</dbReference>
<name>Q8TJU4_METAC</name>
<dbReference type="InterPro" id="IPR017896">
    <property type="entry name" value="4Fe4S_Fe-S-bd"/>
</dbReference>
<protein>
    <recommendedName>
        <fullName evidence="5">Fe-S oxidoreductase</fullName>
    </recommendedName>
</protein>
<sequence>MIMLAMKKLGFGTLRLPLTRPDDVKSIDQDLFNRLVDEFMKAGYTYFETGWPYHSQCAEDACRKAIVERYPREKFCLADKMPTYNLKKSEDYENIFTEQLKRCGVDYFDYYLFHNLGNKTYKQCEELGGFEFLRQKKDEGVVKHIGFSFHDTPEVLVKILTEHPDVDVVQLQINYIDWENISIQSRRCYEVARKHNKPIIVMEPVKGGALASVPEKAEKLMHKIHPEDSPASWALRFAAGFEGVFIVLSGMNTIEQVKDNIKTFDNLTPISPEENTVLEEVKEIISKSTAVPCTACRYCVEGCPQDIQIPVLFSIYNDAMKYGDINYPTVHYQHAVFGHGKASDCIECCKCEKSCPQHLPISEIMKEIATRFDKEK</sequence>
<dbReference type="InParanoid" id="Q8TJU4"/>
<organism evidence="3 4">
    <name type="scientific">Methanosarcina acetivorans (strain ATCC 35395 / DSM 2834 / JCM 12185 / C2A)</name>
    <dbReference type="NCBI Taxonomy" id="188937"/>
    <lineage>
        <taxon>Archaea</taxon>
        <taxon>Methanobacteriati</taxon>
        <taxon>Methanobacteriota</taxon>
        <taxon>Stenosarchaea group</taxon>
        <taxon>Methanomicrobia</taxon>
        <taxon>Methanosarcinales</taxon>
        <taxon>Methanosarcinaceae</taxon>
        <taxon>Methanosarcina</taxon>
    </lineage>
</organism>
<dbReference type="PANTHER" id="PTHR43312">
    <property type="entry name" value="D-THREO-ALDOSE 1-DEHYDROGENASE"/>
    <property type="match status" value="1"/>
</dbReference>
<dbReference type="Gene3D" id="3.30.70.20">
    <property type="match status" value="1"/>
</dbReference>
<evidence type="ECO:0000313" key="3">
    <source>
        <dbReference type="EMBL" id="AAM07038.1"/>
    </source>
</evidence>
<keyword evidence="4" id="KW-1185">Reference proteome</keyword>
<dbReference type="STRING" id="188937.MA_3683"/>
<evidence type="ECO:0000259" key="2">
    <source>
        <dbReference type="Pfam" id="PF13187"/>
    </source>
</evidence>
<dbReference type="EnsemblBacteria" id="AAM07038">
    <property type="protein sequence ID" value="AAM07038"/>
    <property type="gene ID" value="MA_3683"/>
</dbReference>
<evidence type="ECO:0000313" key="4">
    <source>
        <dbReference type="Proteomes" id="UP000002487"/>
    </source>
</evidence>
<feature type="domain" description="NADP-dependent oxidoreductase" evidence="1">
    <location>
        <begin position="8"/>
        <end position="281"/>
    </location>
</feature>
<dbReference type="EMBL" id="AE010299">
    <property type="protein sequence ID" value="AAM07038.1"/>
    <property type="molecule type" value="Genomic_DNA"/>
</dbReference>
<dbReference type="KEGG" id="mac:MA_3683"/>
<proteinExistence type="predicted"/>
<dbReference type="SUPFAM" id="SSF51430">
    <property type="entry name" value="NAD(P)-linked oxidoreductase"/>
    <property type="match status" value="1"/>
</dbReference>
<dbReference type="InterPro" id="IPR053135">
    <property type="entry name" value="AKR2_Oxidoreductase"/>
</dbReference>
<dbReference type="InterPro" id="IPR023210">
    <property type="entry name" value="NADP_OxRdtase_dom"/>
</dbReference>
<feature type="domain" description="4Fe-4S ferredoxin-type" evidence="2">
    <location>
        <begin position="293"/>
        <end position="358"/>
    </location>
</feature>
<dbReference type="InterPro" id="IPR017900">
    <property type="entry name" value="4Fe4S_Fe_S_CS"/>
</dbReference>
<dbReference type="PROSITE" id="PS00198">
    <property type="entry name" value="4FE4S_FER_1"/>
    <property type="match status" value="1"/>
</dbReference>
<gene>
    <name evidence="3" type="ordered locus">MA_3683</name>
</gene>
<dbReference type="Gene3D" id="3.20.20.100">
    <property type="entry name" value="NADP-dependent oxidoreductase domain"/>
    <property type="match status" value="1"/>
</dbReference>
<dbReference type="InterPro" id="IPR036812">
    <property type="entry name" value="NAD(P)_OxRdtase_dom_sf"/>
</dbReference>
<dbReference type="PANTHER" id="PTHR43312:SF2">
    <property type="entry name" value="OXIDOREDUCTASE"/>
    <property type="match status" value="1"/>
</dbReference>
<dbReference type="AlphaFoldDB" id="Q8TJU4"/>
<accession>Q8TJU4</accession>
<reference evidence="3 4" key="1">
    <citation type="journal article" date="2002" name="Genome Res.">
        <title>The genome of Methanosarcina acetivorans reveals extensive metabolic and physiological diversity.</title>
        <authorList>
            <person name="Galagan J.E."/>
            <person name="Nusbaum C."/>
            <person name="Roy A."/>
            <person name="Endrizzi M.G."/>
            <person name="Macdonald P."/>
            <person name="FitzHugh W."/>
            <person name="Calvo S."/>
            <person name="Engels R."/>
            <person name="Smirnov S."/>
            <person name="Atnoor D."/>
            <person name="Brown A."/>
            <person name="Allen N."/>
            <person name="Naylor J."/>
            <person name="Stange-Thomann N."/>
            <person name="DeArellano K."/>
            <person name="Johnson R."/>
            <person name="Linton L."/>
            <person name="McEwan P."/>
            <person name="McKernan K."/>
            <person name="Talamas J."/>
            <person name="Tirrell A."/>
            <person name="Ye W."/>
            <person name="Zimmer A."/>
            <person name="Barber R.D."/>
            <person name="Cann I."/>
            <person name="Graham D.E."/>
            <person name="Grahame D.A."/>
            <person name="Guss A."/>
            <person name="Hedderich R."/>
            <person name="Ingram-Smith C."/>
            <person name="Kuettner C.H."/>
            <person name="Krzycki J.A."/>
            <person name="Leigh J.A."/>
            <person name="Li W."/>
            <person name="Liu J."/>
            <person name="Mukhopadhyay B."/>
            <person name="Reeve J.N."/>
            <person name="Smith K."/>
            <person name="Springer T.A."/>
            <person name="Umayam L.A."/>
            <person name="White O."/>
            <person name="White R.H."/>
            <person name="de Macario E.C."/>
            <person name="Ferry J.G."/>
            <person name="Jarrell K.F."/>
            <person name="Jing H."/>
            <person name="Macario A.J.L."/>
            <person name="Paulsen I."/>
            <person name="Pritchett M."/>
            <person name="Sowers K.R."/>
            <person name="Swanson R.V."/>
            <person name="Zinder S.H."/>
            <person name="Lander E."/>
            <person name="Metcalf W.W."/>
            <person name="Birren B."/>
        </authorList>
    </citation>
    <scope>NUCLEOTIDE SEQUENCE [LARGE SCALE GENOMIC DNA]</scope>
    <source>
        <strain evidence="4">ATCC 35395 / DSM 2834 / JCM 12185 / C2A</strain>
    </source>
</reference>
<dbReference type="GO" id="GO:0005829">
    <property type="term" value="C:cytosol"/>
    <property type="evidence" value="ECO:0000318"/>
    <property type="project" value="GO_Central"/>
</dbReference>
<evidence type="ECO:0008006" key="5">
    <source>
        <dbReference type="Google" id="ProtNLM"/>
    </source>
</evidence>
<dbReference type="GO" id="GO:0004032">
    <property type="term" value="F:aldose reductase (NADPH) activity"/>
    <property type="evidence" value="ECO:0000318"/>
    <property type="project" value="GO_Central"/>
</dbReference>
<dbReference type="HOGENOM" id="CLU_023205_3_2_2"/>
<dbReference type="Pfam" id="PF00248">
    <property type="entry name" value="Aldo_ket_red"/>
    <property type="match status" value="1"/>
</dbReference>
<evidence type="ECO:0000259" key="1">
    <source>
        <dbReference type="Pfam" id="PF00248"/>
    </source>
</evidence>
<dbReference type="Proteomes" id="UP000002487">
    <property type="component" value="Chromosome"/>
</dbReference>